<dbReference type="STRING" id="1193011.LEP1GSC058_1157"/>
<sequence length="67" mass="7758">MDETDILAFEIPAIPSFFPLYSAEENIPFRIFEKVENLDILCQPYRPSPKRQNAILTRICNGIFTIP</sequence>
<dbReference type="AlphaFoldDB" id="S3VXG5"/>
<organism evidence="1 2">
    <name type="scientific">Leptospira fainei serovar Hurstbridge str. BUT 6</name>
    <dbReference type="NCBI Taxonomy" id="1193011"/>
    <lineage>
        <taxon>Bacteria</taxon>
        <taxon>Pseudomonadati</taxon>
        <taxon>Spirochaetota</taxon>
        <taxon>Spirochaetia</taxon>
        <taxon>Leptospirales</taxon>
        <taxon>Leptospiraceae</taxon>
        <taxon>Leptospira</taxon>
    </lineage>
</organism>
<evidence type="ECO:0000313" key="1">
    <source>
        <dbReference type="EMBL" id="EPG72822.1"/>
    </source>
</evidence>
<protein>
    <submittedName>
        <fullName evidence="1">Uncharacterized protein</fullName>
    </submittedName>
</protein>
<keyword evidence="2" id="KW-1185">Reference proteome</keyword>
<dbReference type="Proteomes" id="UP000014540">
    <property type="component" value="Unassembled WGS sequence"/>
</dbReference>
<name>S3VXG5_9LEPT</name>
<comment type="caution">
    <text evidence="1">The sequence shown here is derived from an EMBL/GenBank/DDBJ whole genome shotgun (WGS) entry which is preliminary data.</text>
</comment>
<proteinExistence type="predicted"/>
<dbReference type="EMBL" id="AKWZ02000011">
    <property type="protein sequence ID" value="EPG72822.1"/>
    <property type="molecule type" value="Genomic_DNA"/>
</dbReference>
<gene>
    <name evidence="1" type="ORF">LEP1GSC058_1157</name>
</gene>
<accession>S3VXG5</accession>
<reference evidence="1" key="1">
    <citation type="submission" date="2013-04" db="EMBL/GenBank/DDBJ databases">
        <authorList>
            <person name="Harkins D.M."/>
            <person name="Durkin A.S."/>
            <person name="Selengut J.D."/>
            <person name="Sanka R."/>
            <person name="DePew J."/>
            <person name="Purushe J."/>
            <person name="Ahmed A."/>
            <person name="van der Linden H."/>
            <person name="Goris M.G.A."/>
            <person name="Hartskeerl R.A."/>
            <person name="Vinetz J.M."/>
            <person name="Sutton G.G."/>
            <person name="Nelson W.C."/>
            <person name="Fouts D.E."/>
        </authorList>
    </citation>
    <scope>NUCLEOTIDE SEQUENCE [LARGE SCALE GENOMIC DNA]</scope>
    <source>
        <strain evidence="1">BUT 6</strain>
    </source>
</reference>
<evidence type="ECO:0000313" key="2">
    <source>
        <dbReference type="Proteomes" id="UP000014540"/>
    </source>
</evidence>